<evidence type="ECO:0000256" key="1">
    <source>
        <dbReference type="SAM" id="MobiDB-lite"/>
    </source>
</evidence>
<protein>
    <submittedName>
        <fullName evidence="3">Protein DYAD</fullName>
    </submittedName>
</protein>
<name>A0A835C795_9FABA</name>
<comment type="caution">
    <text evidence="3">The sequence shown here is derived from an EMBL/GenBank/DDBJ whole genome shotgun (WGS) entry which is preliminary data.</text>
</comment>
<sequence length="502" mass="57652">MRPTQWLFRQPFSNKTELLLQATSAEAAVLRDYLTTWLCMAQLAFACLGLQELCEGLKDPLAIVSFVEERGAGMENWGTCHQVAFIAQHEENNTQMLYGIPKEDLEDDEELRDQNEVIIKTEALFMPEFKKRKRLSRSQLREMKAGLGGNQVQTSSKVKTKKNEHRDRWSSERYELAEKRMWEVLKSKGATFANPISRPDLRVAARKLIGDTGLLDHLLKHIDGKVAPGGAERFRRWFNTKGTMEYWLESANLHKIRQDAGVQDPYWIPPSTFKAGSPPENSDSSGELKLLQEEMAKLKNFTWQETHKELVKWKAMTEQRLTGIMASLNGVQGMYGELIIWKSKMEQQLVEITNKLNELQASREHLTFNPPPERWEDWLESSNLDNIQGDELVAPWFGSTQLLNVQQEVALQDPNSVLPTQLLNDELTNAKSDFLEVVPNKQEEDQLNVTPDSSITDNSKSDLDNSLVLYQEMFIELFKWKDKADQQLTEISNIVHGMLRTK</sequence>
<gene>
    <name evidence="3" type="ORF">G2W53_008948</name>
</gene>
<dbReference type="PANTHER" id="PTHR46740">
    <property type="entry name" value="PROTEIN DYAD"/>
    <property type="match status" value="1"/>
</dbReference>
<dbReference type="GO" id="GO:0051177">
    <property type="term" value="P:meiotic sister chromatid cohesion"/>
    <property type="evidence" value="ECO:0007669"/>
    <property type="project" value="InterPro"/>
</dbReference>
<dbReference type="OrthoDB" id="515863at2759"/>
<evidence type="ECO:0000313" key="4">
    <source>
        <dbReference type="Proteomes" id="UP000634136"/>
    </source>
</evidence>
<evidence type="ECO:0000259" key="2">
    <source>
        <dbReference type="Pfam" id="PF25874"/>
    </source>
</evidence>
<feature type="compositionally biased region" description="Polar residues" evidence="1">
    <location>
        <begin position="447"/>
        <end position="458"/>
    </location>
</feature>
<feature type="region of interest" description="Disordered" evidence="1">
    <location>
        <begin position="442"/>
        <end position="461"/>
    </location>
</feature>
<dbReference type="InterPro" id="IPR059080">
    <property type="entry name" value="WHD_PTC1"/>
</dbReference>
<dbReference type="InterPro" id="IPR044221">
    <property type="entry name" value="DYAD/AMEIOTIC1"/>
</dbReference>
<dbReference type="PANTHER" id="PTHR46740:SF1">
    <property type="entry name" value="DYAD PROTEIN"/>
    <property type="match status" value="1"/>
</dbReference>
<dbReference type="GO" id="GO:0007131">
    <property type="term" value="P:reciprocal meiotic recombination"/>
    <property type="evidence" value="ECO:0007669"/>
    <property type="project" value="InterPro"/>
</dbReference>
<dbReference type="AlphaFoldDB" id="A0A835C795"/>
<feature type="region of interest" description="Disordered" evidence="1">
    <location>
        <begin position="143"/>
        <end position="166"/>
    </location>
</feature>
<proteinExistence type="predicted"/>
<evidence type="ECO:0000313" key="3">
    <source>
        <dbReference type="EMBL" id="KAF7834089.1"/>
    </source>
</evidence>
<feature type="domain" description="PTC1-like winged helix-turn-helix" evidence="2">
    <location>
        <begin position="168"/>
        <end position="250"/>
    </location>
</feature>
<reference evidence="3" key="1">
    <citation type="submission" date="2020-09" db="EMBL/GenBank/DDBJ databases">
        <title>Genome-Enabled Discovery of Anthraquinone Biosynthesis in Senna tora.</title>
        <authorList>
            <person name="Kang S.-H."/>
            <person name="Pandey R.P."/>
            <person name="Lee C.-M."/>
            <person name="Sim J.-S."/>
            <person name="Jeong J.-T."/>
            <person name="Choi B.-S."/>
            <person name="Jung M."/>
            <person name="Ginzburg D."/>
            <person name="Zhao K."/>
            <person name="Won S.Y."/>
            <person name="Oh T.-J."/>
            <person name="Yu Y."/>
            <person name="Kim N.-H."/>
            <person name="Lee O.R."/>
            <person name="Lee T.-H."/>
            <person name="Bashyal P."/>
            <person name="Kim T.-S."/>
            <person name="Lee W.-H."/>
            <person name="Kawkins C."/>
            <person name="Kim C.-K."/>
            <person name="Kim J.S."/>
            <person name="Ahn B.O."/>
            <person name="Rhee S.Y."/>
            <person name="Sohng J.K."/>
        </authorList>
    </citation>
    <scope>NUCLEOTIDE SEQUENCE</scope>
    <source>
        <tissue evidence="3">Leaf</tissue>
    </source>
</reference>
<dbReference type="Pfam" id="PF25874">
    <property type="entry name" value="WHD_plant_repro"/>
    <property type="match status" value="1"/>
</dbReference>
<organism evidence="3 4">
    <name type="scientific">Senna tora</name>
    <dbReference type="NCBI Taxonomy" id="362788"/>
    <lineage>
        <taxon>Eukaryota</taxon>
        <taxon>Viridiplantae</taxon>
        <taxon>Streptophyta</taxon>
        <taxon>Embryophyta</taxon>
        <taxon>Tracheophyta</taxon>
        <taxon>Spermatophyta</taxon>
        <taxon>Magnoliopsida</taxon>
        <taxon>eudicotyledons</taxon>
        <taxon>Gunneridae</taxon>
        <taxon>Pentapetalae</taxon>
        <taxon>rosids</taxon>
        <taxon>fabids</taxon>
        <taxon>Fabales</taxon>
        <taxon>Fabaceae</taxon>
        <taxon>Caesalpinioideae</taxon>
        <taxon>Cassia clade</taxon>
        <taxon>Senna</taxon>
    </lineage>
</organism>
<keyword evidence="4" id="KW-1185">Reference proteome</keyword>
<dbReference type="EMBL" id="JAAIUW010000004">
    <property type="protein sequence ID" value="KAF7834089.1"/>
    <property type="molecule type" value="Genomic_DNA"/>
</dbReference>
<dbReference type="Proteomes" id="UP000634136">
    <property type="component" value="Unassembled WGS sequence"/>
</dbReference>
<accession>A0A835C795</accession>